<accession>A0A1H6EW27</accession>
<organism evidence="1 2">
    <name type="scientific">Nonomuraea solani</name>
    <dbReference type="NCBI Taxonomy" id="1144553"/>
    <lineage>
        <taxon>Bacteria</taxon>
        <taxon>Bacillati</taxon>
        <taxon>Actinomycetota</taxon>
        <taxon>Actinomycetes</taxon>
        <taxon>Streptosporangiales</taxon>
        <taxon>Streptosporangiaceae</taxon>
        <taxon>Nonomuraea</taxon>
    </lineage>
</organism>
<sequence>MTIEHGHANKRSDGFSSVAYLYQTLPHRPFGLAPVAERLPFPRGE</sequence>
<evidence type="ECO:0000313" key="1">
    <source>
        <dbReference type="EMBL" id="SEH01291.1"/>
    </source>
</evidence>
<keyword evidence="2" id="KW-1185">Reference proteome</keyword>
<dbReference type="Proteomes" id="UP000236732">
    <property type="component" value="Unassembled WGS sequence"/>
</dbReference>
<dbReference type="AlphaFoldDB" id="A0A1H6EW27"/>
<gene>
    <name evidence="1" type="ORF">SAMN05444920_119221</name>
</gene>
<reference evidence="1 2" key="1">
    <citation type="submission" date="2016-10" db="EMBL/GenBank/DDBJ databases">
        <authorList>
            <person name="de Groot N.N."/>
        </authorList>
    </citation>
    <scope>NUCLEOTIDE SEQUENCE [LARGE SCALE GENOMIC DNA]</scope>
    <source>
        <strain evidence="1 2">CGMCC 4.7037</strain>
    </source>
</reference>
<dbReference type="Gene3D" id="2.60.120.1390">
    <property type="match status" value="1"/>
</dbReference>
<evidence type="ECO:0000313" key="2">
    <source>
        <dbReference type="Proteomes" id="UP000236732"/>
    </source>
</evidence>
<name>A0A1H6EW27_9ACTN</name>
<dbReference type="EMBL" id="FNVT01000019">
    <property type="protein sequence ID" value="SEH01291.1"/>
    <property type="molecule type" value="Genomic_DNA"/>
</dbReference>
<protein>
    <submittedName>
        <fullName evidence="1">Uncharacterized protein</fullName>
    </submittedName>
</protein>
<proteinExistence type="predicted"/>